<dbReference type="InterPro" id="IPR005822">
    <property type="entry name" value="Ribosomal_uL13"/>
</dbReference>
<dbReference type="EMBL" id="CAJHIP010000047">
    <property type="protein sequence ID" value="CAD6494141.1"/>
    <property type="molecule type" value="Genomic_DNA"/>
</dbReference>
<dbReference type="PROSITE" id="PS00783">
    <property type="entry name" value="RIBOSOMAL_L13"/>
    <property type="match status" value="1"/>
</dbReference>
<dbReference type="GO" id="GO:0017148">
    <property type="term" value="P:negative regulation of translation"/>
    <property type="evidence" value="ECO:0007669"/>
    <property type="project" value="TreeGrafter"/>
</dbReference>
<reference evidence="6" key="1">
    <citation type="submission" date="2020-10" db="EMBL/GenBank/DDBJ databases">
        <authorList>
            <person name="Hahn C.J."/>
            <person name="Laso-Perez R."/>
            <person name="Vulcano F."/>
            <person name="Vaziourakis K.-M."/>
            <person name="Stokke R."/>
            <person name="Steen I.H."/>
            <person name="Teske A."/>
            <person name="Boetius A."/>
            <person name="Liebeke M."/>
            <person name="Amann R."/>
            <person name="Knittel K."/>
        </authorList>
    </citation>
    <scope>NUCLEOTIDE SEQUENCE</scope>
    <source>
        <strain evidence="6">Gfbio:e3339647-f889-4370-9287-4fb5cb688e4c:AG394J04_GoMArc1</strain>
    </source>
</reference>
<comment type="subunit">
    <text evidence="4">Part of the 50S ribosomal subunit.</text>
</comment>
<dbReference type="GO" id="GO:0022625">
    <property type="term" value="C:cytosolic large ribosomal subunit"/>
    <property type="evidence" value="ECO:0007669"/>
    <property type="project" value="UniProtKB-UniRule"/>
</dbReference>
<name>A0A811TCP5_9EURY</name>
<dbReference type="InterPro" id="IPR005823">
    <property type="entry name" value="Ribosomal_uL13_bac-type"/>
</dbReference>
<evidence type="ECO:0000313" key="6">
    <source>
        <dbReference type="EMBL" id="CAD6494141.1"/>
    </source>
</evidence>
<dbReference type="GO" id="GO:0003735">
    <property type="term" value="F:structural constituent of ribosome"/>
    <property type="evidence" value="ECO:0007669"/>
    <property type="project" value="UniProtKB-UniRule"/>
</dbReference>
<evidence type="ECO:0000256" key="4">
    <source>
        <dbReference type="HAMAP-Rule" id="MF_01366"/>
    </source>
</evidence>
<dbReference type="PIRSF" id="PIRSF002181">
    <property type="entry name" value="Ribosomal_L13"/>
    <property type="match status" value="1"/>
</dbReference>
<proteinExistence type="inferred from homology"/>
<evidence type="ECO:0000256" key="3">
    <source>
        <dbReference type="ARBA" id="ARBA00023274"/>
    </source>
</evidence>
<protein>
    <recommendedName>
        <fullName evidence="4">Large ribosomal subunit protein uL13</fullName>
    </recommendedName>
</protein>
<dbReference type="SUPFAM" id="SSF52161">
    <property type="entry name" value="Ribosomal protein L13"/>
    <property type="match status" value="1"/>
</dbReference>
<dbReference type="CDD" id="cd00392">
    <property type="entry name" value="Ribosomal_L13"/>
    <property type="match status" value="1"/>
</dbReference>
<dbReference type="NCBIfam" id="NF005004">
    <property type="entry name" value="PRK06394.1"/>
    <property type="match status" value="1"/>
</dbReference>
<evidence type="ECO:0000256" key="1">
    <source>
        <dbReference type="ARBA" id="ARBA00006227"/>
    </source>
</evidence>
<dbReference type="InterPro" id="IPR023563">
    <property type="entry name" value="Ribosomal_uL13_CS"/>
</dbReference>
<comment type="similarity">
    <text evidence="1 4 5">Belongs to the universal ribosomal protein uL13 family.</text>
</comment>
<gene>
    <name evidence="4" type="primary">rpl13</name>
    <name evidence="6" type="ORF">FFODKBPE_00639</name>
</gene>
<dbReference type="GO" id="GO:0003729">
    <property type="term" value="F:mRNA binding"/>
    <property type="evidence" value="ECO:0007669"/>
    <property type="project" value="TreeGrafter"/>
</dbReference>
<dbReference type="Pfam" id="PF00572">
    <property type="entry name" value="Ribosomal_L13"/>
    <property type="match status" value="1"/>
</dbReference>
<dbReference type="AlphaFoldDB" id="A0A811TCP5"/>
<keyword evidence="2 4" id="KW-0689">Ribosomal protein</keyword>
<keyword evidence="3 4" id="KW-0687">Ribonucleoprotein</keyword>
<dbReference type="InterPro" id="IPR005755">
    <property type="entry name" value="Ribosomal_uL13_euk/arc"/>
</dbReference>
<dbReference type="GO" id="GO:0006412">
    <property type="term" value="P:translation"/>
    <property type="evidence" value="ECO:0007669"/>
    <property type="project" value="UniProtKB-UniRule"/>
</dbReference>
<evidence type="ECO:0000313" key="7">
    <source>
        <dbReference type="Proteomes" id="UP000603056"/>
    </source>
</evidence>
<comment type="function">
    <text evidence="4">This protein is one of the early assembly proteins of the 50S ribosomal subunit, although it is not seen to bind rRNA by itself. It is important during the early stages of 50S assembly.</text>
</comment>
<dbReference type="Gene3D" id="3.90.1180.10">
    <property type="entry name" value="Ribosomal protein L13"/>
    <property type="match status" value="1"/>
</dbReference>
<accession>A0A811TCP5</accession>
<evidence type="ECO:0000256" key="5">
    <source>
        <dbReference type="RuleBase" id="RU003877"/>
    </source>
</evidence>
<dbReference type="NCBIfam" id="TIGR01077">
    <property type="entry name" value="L13_A_E"/>
    <property type="match status" value="1"/>
</dbReference>
<comment type="caution">
    <text evidence="6">The sequence shown here is derived from an EMBL/GenBank/DDBJ whole genome shotgun (WGS) entry which is preliminary data.</text>
</comment>
<sequence>MIVIDVSGLILGRLSSMIARRLLDGETVSIVNAEKAIISGSKATTFKRYLQATQRGIKEQGPYYPKRPDMILKRTIRGMLPHKRLRGRDALSQLKVYVGEPGELKREARSKLEGTSMKRLSTIKYIRLGELSRQLGGKF</sequence>
<dbReference type="HAMAP" id="MF_01366">
    <property type="entry name" value="Ribosomal_uL13"/>
    <property type="match status" value="1"/>
</dbReference>
<dbReference type="Proteomes" id="UP000603056">
    <property type="component" value="Unassembled WGS sequence"/>
</dbReference>
<dbReference type="InterPro" id="IPR036899">
    <property type="entry name" value="Ribosomal_uL13_sf"/>
</dbReference>
<dbReference type="PANTHER" id="PTHR11545:SF3">
    <property type="entry name" value="LARGE RIBOSOMAL SUBUNIT PROTEIN UL13"/>
    <property type="match status" value="1"/>
</dbReference>
<dbReference type="PANTHER" id="PTHR11545">
    <property type="entry name" value="RIBOSOMAL PROTEIN L13"/>
    <property type="match status" value="1"/>
</dbReference>
<organism evidence="6 7">
    <name type="scientific">Candidatus Argoarchaeum ethanivorans</name>
    <dbReference type="NCBI Taxonomy" id="2608793"/>
    <lineage>
        <taxon>Archaea</taxon>
        <taxon>Methanobacteriati</taxon>
        <taxon>Methanobacteriota</taxon>
        <taxon>Stenosarchaea group</taxon>
        <taxon>Methanomicrobia</taxon>
        <taxon>Methanosarcinales</taxon>
        <taxon>Methanosarcinales incertae sedis</taxon>
        <taxon>GOM Arc I cluster</taxon>
        <taxon>Candidatus Argoarchaeum</taxon>
    </lineage>
</organism>
<evidence type="ECO:0000256" key="2">
    <source>
        <dbReference type="ARBA" id="ARBA00022980"/>
    </source>
</evidence>